<dbReference type="Proteomes" id="UP001190465">
    <property type="component" value="Chromosome"/>
</dbReference>
<evidence type="ECO:0000313" key="2">
    <source>
        <dbReference type="Proteomes" id="UP001190465"/>
    </source>
</evidence>
<name>A0ABN9MZR7_9MYCO</name>
<evidence type="ECO:0000313" key="1">
    <source>
        <dbReference type="EMBL" id="CAJ1497957.1"/>
    </source>
</evidence>
<dbReference type="RefSeq" id="WP_308481317.1">
    <property type="nucleotide sequence ID" value="NZ_OY726397.1"/>
</dbReference>
<dbReference type="EMBL" id="OY726397">
    <property type="protein sequence ID" value="CAJ1497957.1"/>
    <property type="molecule type" value="Genomic_DNA"/>
</dbReference>
<organism evidence="1 2">
    <name type="scientific">[Mycobacterium] burgundiense</name>
    <dbReference type="NCBI Taxonomy" id="3064286"/>
    <lineage>
        <taxon>Bacteria</taxon>
        <taxon>Bacillati</taxon>
        <taxon>Actinomycetota</taxon>
        <taxon>Actinomycetes</taxon>
        <taxon>Mycobacteriales</taxon>
        <taxon>Mycobacteriaceae</taxon>
        <taxon>Mycolicibacterium</taxon>
    </lineage>
</organism>
<evidence type="ECO:0008006" key="3">
    <source>
        <dbReference type="Google" id="ProtNLM"/>
    </source>
</evidence>
<sequence>MTAFTTRFQRSWAEFVGPGATRTNTTITLAASAFGLAGSAWSARRAGAGAGVTTALSVLAMDLVGGAYVNNTRACARWYERPGQGTAQHLRFAALHLHPFAIALADRSVGRRDRVIRWSVIHYGYLMASTAAIRRFPRRRRSLGVALTAGGLALDRALGPSTVAPWFAWTYYPKLLLGHAAAALWSGEDLHIRHEGQHG</sequence>
<protein>
    <recommendedName>
        <fullName evidence="3">DUF2878 domain-containing protein</fullName>
    </recommendedName>
</protein>
<proteinExistence type="predicted"/>
<accession>A0ABN9MZR7</accession>
<keyword evidence="2" id="KW-1185">Reference proteome</keyword>
<reference evidence="1 2" key="1">
    <citation type="submission" date="2023-08" db="EMBL/GenBank/DDBJ databases">
        <authorList>
            <person name="Folkvardsen B D."/>
            <person name="Norman A."/>
        </authorList>
    </citation>
    <scope>NUCLEOTIDE SEQUENCE [LARGE SCALE GENOMIC DNA]</scope>
    <source>
        <strain evidence="1 2">Mu0053</strain>
    </source>
</reference>
<gene>
    <name evidence="1" type="ORF">MU0053_001038</name>
</gene>